<keyword evidence="3" id="KW-0521">NADP</keyword>
<dbReference type="InterPro" id="IPR022893">
    <property type="entry name" value="Shikimate_DH_fam"/>
</dbReference>
<feature type="domain" description="SDH C-terminal" evidence="8">
    <location>
        <begin position="249"/>
        <end position="279"/>
    </location>
</feature>
<dbReference type="GO" id="GO:0005829">
    <property type="term" value="C:cytosol"/>
    <property type="evidence" value="ECO:0007669"/>
    <property type="project" value="TreeGrafter"/>
</dbReference>
<dbReference type="InterPro" id="IPR046346">
    <property type="entry name" value="Aminoacid_DH-like_N_sf"/>
</dbReference>
<protein>
    <recommendedName>
        <fullName evidence="1">shikimate dehydrogenase (NADP(+))</fullName>
        <ecNumber evidence="1">1.1.1.25</ecNumber>
    </recommendedName>
</protein>
<feature type="domain" description="Shikimate dehydrogenase substrate binding N-terminal" evidence="7">
    <location>
        <begin position="16"/>
        <end position="98"/>
    </location>
</feature>
<dbReference type="GO" id="GO:0009073">
    <property type="term" value="P:aromatic amino acid family biosynthetic process"/>
    <property type="evidence" value="ECO:0007669"/>
    <property type="project" value="UniProtKB-KW"/>
</dbReference>
<dbReference type="Pfam" id="PF08501">
    <property type="entry name" value="Shikimate_dh_N"/>
    <property type="match status" value="1"/>
</dbReference>
<dbReference type="PANTHER" id="PTHR21089:SF1">
    <property type="entry name" value="BIFUNCTIONAL 3-DEHYDROQUINATE DEHYDRATASE_SHIKIMATE DEHYDROGENASE, CHLOROPLASTIC"/>
    <property type="match status" value="1"/>
</dbReference>
<dbReference type="Pfam" id="PF01488">
    <property type="entry name" value="Shikimate_DH"/>
    <property type="match status" value="1"/>
</dbReference>
<evidence type="ECO:0000259" key="7">
    <source>
        <dbReference type="Pfam" id="PF08501"/>
    </source>
</evidence>
<dbReference type="EMBL" id="UINC01076505">
    <property type="protein sequence ID" value="SVC15744.1"/>
    <property type="molecule type" value="Genomic_DNA"/>
</dbReference>
<dbReference type="FunFam" id="3.40.50.10860:FF:000006">
    <property type="entry name" value="Shikimate dehydrogenase (NADP(+))"/>
    <property type="match status" value="1"/>
</dbReference>
<dbReference type="InterPro" id="IPR036291">
    <property type="entry name" value="NAD(P)-bd_dom_sf"/>
</dbReference>
<dbReference type="NCBIfam" id="TIGR00507">
    <property type="entry name" value="aroE"/>
    <property type="match status" value="1"/>
</dbReference>
<evidence type="ECO:0000256" key="3">
    <source>
        <dbReference type="ARBA" id="ARBA00022857"/>
    </source>
</evidence>
<dbReference type="GO" id="GO:0008652">
    <property type="term" value="P:amino acid biosynthetic process"/>
    <property type="evidence" value="ECO:0007669"/>
    <property type="project" value="UniProtKB-KW"/>
</dbReference>
<dbReference type="InterPro" id="IPR013708">
    <property type="entry name" value="Shikimate_DH-bd_N"/>
</dbReference>
<dbReference type="NCBIfam" id="NF001310">
    <property type="entry name" value="PRK00258.1-2"/>
    <property type="match status" value="1"/>
</dbReference>
<dbReference type="InterPro" id="IPR011342">
    <property type="entry name" value="Shikimate_DH"/>
</dbReference>
<evidence type="ECO:0000259" key="8">
    <source>
        <dbReference type="Pfam" id="PF18317"/>
    </source>
</evidence>
<dbReference type="FunFam" id="3.40.50.720:FF:000104">
    <property type="entry name" value="Shikimate dehydrogenase (NADP(+))"/>
    <property type="match status" value="1"/>
</dbReference>
<dbReference type="Gene3D" id="3.40.50.720">
    <property type="entry name" value="NAD(P)-binding Rossmann-like Domain"/>
    <property type="match status" value="1"/>
</dbReference>
<evidence type="ECO:0000313" key="9">
    <source>
        <dbReference type="EMBL" id="SVC15744.1"/>
    </source>
</evidence>
<sequence length="282" mass="30086">MKDLFDFEIPRQRFAVVGHPVAHSKSPQIHQAFAEQCGLKIGYDAIQLDRGGFVQGIRNLQAGGFKGLNVTLPFKEEARAVSDELSDRARIAAAVNTILFADDGTVFGDNTDGAGLVSDIQDNMGIKLTGRRLLLVGAGGAARGAVQPLLETGLAALSITNRTAERARRLAVDFQQIGSVQALAIEQVGGQRFDVVVNATSAGLSGQVPELPNTIFSDGAIAYDMLYSNHPTPFMLWARSCGVSHAADGLGMLVEQAAESFFLWNNVRPETGSVIQSLRFGS</sequence>
<evidence type="ECO:0000256" key="1">
    <source>
        <dbReference type="ARBA" id="ARBA00012962"/>
    </source>
</evidence>
<reference evidence="9" key="1">
    <citation type="submission" date="2018-05" db="EMBL/GenBank/DDBJ databases">
        <authorList>
            <person name="Lanie J.A."/>
            <person name="Ng W.-L."/>
            <person name="Kazmierczak K.M."/>
            <person name="Andrzejewski T.M."/>
            <person name="Davidsen T.M."/>
            <person name="Wayne K.J."/>
            <person name="Tettelin H."/>
            <person name="Glass J.I."/>
            <person name="Rusch D."/>
            <person name="Podicherti R."/>
            <person name="Tsui H.-C.T."/>
            <person name="Winkler M.E."/>
        </authorList>
    </citation>
    <scope>NUCLEOTIDE SEQUENCE</scope>
</reference>
<dbReference type="AlphaFoldDB" id="A0A382JTC3"/>
<dbReference type="UniPathway" id="UPA00053">
    <property type="reaction ID" value="UER00087"/>
</dbReference>
<evidence type="ECO:0000256" key="5">
    <source>
        <dbReference type="ARBA" id="ARBA00023141"/>
    </source>
</evidence>
<evidence type="ECO:0000256" key="4">
    <source>
        <dbReference type="ARBA" id="ARBA00023002"/>
    </source>
</evidence>
<keyword evidence="5" id="KW-0057">Aromatic amino acid biosynthesis</keyword>
<dbReference type="GO" id="GO:0050661">
    <property type="term" value="F:NADP binding"/>
    <property type="evidence" value="ECO:0007669"/>
    <property type="project" value="InterPro"/>
</dbReference>
<proteinExistence type="inferred from homology"/>
<dbReference type="InterPro" id="IPR006151">
    <property type="entry name" value="Shikm_DH/Glu-tRNA_Rdtase"/>
</dbReference>
<keyword evidence="4" id="KW-0560">Oxidoreductase</keyword>
<evidence type="ECO:0000259" key="6">
    <source>
        <dbReference type="Pfam" id="PF01488"/>
    </source>
</evidence>
<dbReference type="Gene3D" id="3.40.50.10860">
    <property type="entry name" value="Leucine Dehydrogenase, chain A, domain 1"/>
    <property type="match status" value="1"/>
</dbReference>
<dbReference type="Pfam" id="PF18317">
    <property type="entry name" value="SDH_C"/>
    <property type="match status" value="1"/>
</dbReference>
<dbReference type="SUPFAM" id="SSF51735">
    <property type="entry name" value="NAD(P)-binding Rossmann-fold domains"/>
    <property type="match status" value="1"/>
</dbReference>
<keyword evidence="2" id="KW-0028">Amino-acid biosynthesis</keyword>
<dbReference type="InterPro" id="IPR041121">
    <property type="entry name" value="SDH_C"/>
</dbReference>
<organism evidence="9">
    <name type="scientific">marine metagenome</name>
    <dbReference type="NCBI Taxonomy" id="408172"/>
    <lineage>
        <taxon>unclassified sequences</taxon>
        <taxon>metagenomes</taxon>
        <taxon>ecological metagenomes</taxon>
    </lineage>
</organism>
<dbReference type="GO" id="GO:0004764">
    <property type="term" value="F:shikimate 3-dehydrogenase (NADP+) activity"/>
    <property type="evidence" value="ECO:0007669"/>
    <property type="project" value="UniProtKB-EC"/>
</dbReference>
<name>A0A382JTC3_9ZZZZ</name>
<dbReference type="PANTHER" id="PTHR21089">
    <property type="entry name" value="SHIKIMATE DEHYDROGENASE"/>
    <property type="match status" value="1"/>
</dbReference>
<accession>A0A382JTC3</accession>
<dbReference type="GO" id="GO:0009423">
    <property type="term" value="P:chorismate biosynthetic process"/>
    <property type="evidence" value="ECO:0007669"/>
    <property type="project" value="UniProtKB-UniPathway"/>
</dbReference>
<dbReference type="EC" id="1.1.1.25" evidence="1"/>
<dbReference type="GO" id="GO:0019632">
    <property type="term" value="P:shikimate metabolic process"/>
    <property type="evidence" value="ECO:0007669"/>
    <property type="project" value="InterPro"/>
</dbReference>
<feature type="domain" description="Quinate/shikimate 5-dehydrogenase/glutamyl-tRNA reductase" evidence="6">
    <location>
        <begin position="125"/>
        <end position="202"/>
    </location>
</feature>
<dbReference type="HAMAP" id="MF_00222">
    <property type="entry name" value="Shikimate_DH_AroE"/>
    <property type="match status" value="1"/>
</dbReference>
<evidence type="ECO:0000256" key="2">
    <source>
        <dbReference type="ARBA" id="ARBA00022605"/>
    </source>
</evidence>
<dbReference type="CDD" id="cd01065">
    <property type="entry name" value="NAD_bind_Shikimate_DH"/>
    <property type="match status" value="1"/>
</dbReference>
<dbReference type="SUPFAM" id="SSF53223">
    <property type="entry name" value="Aminoacid dehydrogenase-like, N-terminal domain"/>
    <property type="match status" value="1"/>
</dbReference>
<gene>
    <name evidence="9" type="ORF">METZ01_LOCUS268598</name>
</gene>